<accession>A0A381SG88</accession>
<keyword evidence="2" id="KW-0548">Nucleotidyltransferase</keyword>
<evidence type="ECO:0000256" key="1">
    <source>
        <dbReference type="ARBA" id="ARBA00022679"/>
    </source>
</evidence>
<dbReference type="InterPro" id="IPR029044">
    <property type="entry name" value="Nucleotide-diphossugar_trans"/>
</dbReference>
<keyword evidence="1" id="KW-0808">Transferase</keyword>
<proteinExistence type="predicted"/>
<dbReference type="PANTHER" id="PTHR43584:SF8">
    <property type="entry name" value="N-ACETYLMURAMATE ALPHA-1-PHOSPHATE URIDYLYLTRANSFERASE"/>
    <property type="match status" value="1"/>
</dbReference>
<name>A0A381SG88_9ZZZZ</name>
<evidence type="ECO:0000256" key="2">
    <source>
        <dbReference type="ARBA" id="ARBA00022695"/>
    </source>
</evidence>
<protein>
    <recommendedName>
        <fullName evidence="3">Nucleotidyl transferase domain-containing protein</fullName>
    </recommendedName>
</protein>
<dbReference type="AlphaFoldDB" id="A0A381SG88"/>
<reference evidence="4" key="1">
    <citation type="submission" date="2018-05" db="EMBL/GenBank/DDBJ databases">
        <authorList>
            <person name="Lanie J.A."/>
            <person name="Ng W.-L."/>
            <person name="Kazmierczak K.M."/>
            <person name="Andrzejewski T.M."/>
            <person name="Davidsen T.M."/>
            <person name="Wayne K.J."/>
            <person name="Tettelin H."/>
            <person name="Glass J.I."/>
            <person name="Rusch D."/>
            <person name="Podicherti R."/>
            <person name="Tsui H.-C.T."/>
            <person name="Winkler M.E."/>
        </authorList>
    </citation>
    <scope>NUCLEOTIDE SEQUENCE</scope>
</reference>
<dbReference type="PANTHER" id="PTHR43584">
    <property type="entry name" value="NUCLEOTIDYL TRANSFERASE"/>
    <property type="match status" value="1"/>
</dbReference>
<organism evidence="4">
    <name type="scientific">marine metagenome</name>
    <dbReference type="NCBI Taxonomy" id="408172"/>
    <lineage>
        <taxon>unclassified sequences</taxon>
        <taxon>metagenomes</taxon>
        <taxon>ecological metagenomes</taxon>
    </lineage>
</organism>
<dbReference type="SUPFAM" id="SSF53448">
    <property type="entry name" value="Nucleotide-diphospho-sugar transferases"/>
    <property type="match status" value="1"/>
</dbReference>
<dbReference type="Gene3D" id="3.90.550.10">
    <property type="entry name" value="Spore Coat Polysaccharide Biosynthesis Protein SpsA, Chain A"/>
    <property type="match status" value="1"/>
</dbReference>
<dbReference type="GO" id="GO:0016779">
    <property type="term" value="F:nucleotidyltransferase activity"/>
    <property type="evidence" value="ECO:0007669"/>
    <property type="project" value="UniProtKB-KW"/>
</dbReference>
<gene>
    <name evidence="4" type="ORF">METZ01_LOCUS55353</name>
</gene>
<feature type="domain" description="Nucleotidyl transferase" evidence="3">
    <location>
        <begin position="7"/>
        <end position="162"/>
    </location>
</feature>
<sequence length="233" mass="26555">MLNSFSTMILAAGFGKRMIPLTSNLPKPLIKINGITLFDNTINFLQSLGCKQIVINTHYKHEHIAEAIRKNNFMKNIELIYENEILDTGGGIKNAISNFKNKSILVTNADIFWQNSNFNDVKNLINNFSSQDLCKLLLVEKKYAFGLKKNTGDFTMSNGKVRRYVDGDQIIYYSGMQMINLEVFNNIEENKFSLNTVWNSLIQKNLLMGQLMSSNWFHVGDIQGLNIVNKINS</sequence>
<evidence type="ECO:0000259" key="3">
    <source>
        <dbReference type="Pfam" id="PF00483"/>
    </source>
</evidence>
<evidence type="ECO:0000313" key="4">
    <source>
        <dbReference type="EMBL" id="SVA02499.1"/>
    </source>
</evidence>
<dbReference type="InterPro" id="IPR005835">
    <property type="entry name" value="NTP_transferase_dom"/>
</dbReference>
<dbReference type="EMBL" id="UINC01003011">
    <property type="protein sequence ID" value="SVA02499.1"/>
    <property type="molecule type" value="Genomic_DNA"/>
</dbReference>
<dbReference type="CDD" id="cd06422">
    <property type="entry name" value="NTP_transferase_like_1"/>
    <property type="match status" value="1"/>
</dbReference>
<dbReference type="Pfam" id="PF00483">
    <property type="entry name" value="NTP_transferase"/>
    <property type="match status" value="1"/>
</dbReference>
<dbReference type="InterPro" id="IPR050065">
    <property type="entry name" value="GlmU-like"/>
</dbReference>